<comment type="caution">
    <text evidence="2">The sequence shown here is derived from an EMBL/GenBank/DDBJ whole genome shotgun (WGS) entry which is preliminary data.</text>
</comment>
<sequence length="233" mass="26632">MKKNCNFFCGLLFFLLSVVLILSAVQMCCFSRSFYAKELNSEEVEENTGMASKDVIAAADVLLDYLENKRDDIIIEAQVNGSTQEVFNDRETAHMVDVKDLYQKTLLVRNILALGTAAGFAILLIKVTNGRQKLLQKGYQAGISLTLLVIVFLAIWIMGDFSDFWYDFHELLFTKNDYWLLNPNSSIMINMFPQDFFEHLVLRICVFSSGLLALLGILLWMPWHTLYTKKVKA</sequence>
<dbReference type="Proteomes" id="UP001286174">
    <property type="component" value="Unassembled WGS sequence"/>
</dbReference>
<dbReference type="InterPro" id="IPR010178">
    <property type="entry name" value="Lit"/>
</dbReference>
<keyword evidence="3" id="KW-1185">Reference proteome</keyword>
<dbReference type="NCBIfam" id="TIGR01906">
    <property type="entry name" value="integ_TIGR01906"/>
    <property type="match status" value="1"/>
</dbReference>
<dbReference type="Pfam" id="PF07314">
    <property type="entry name" value="Lit"/>
    <property type="match status" value="1"/>
</dbReference>
<keyword evidence="1" id="KW-1133">Transmembrane helix</keyword>
<feature type="transmembrane region" description="Helical" evidence="1">
    <location>
        <begin position="139"/>
        <end position="159"/>
    </location>
</feature>
<proteinExistence type="predicted"/>
<reference evidence="2 3" key="1">
    <citation type="submission" date="2022-03" db="EMBL/GenBank/DDBJ databases">
        <title>Novel taxa within the pig intestine.</title>
        <authorList>
            <person name="Wylensek D."/>
            <person name="Bishof K."/>
            <person name="Afrizal A."/>
            <person name="Clavel T."/>
        </authorList>
    </citation>
    <scope>NUCLEOTIDE SEQUENCE [LARGE SCALE GENOMIC DNA]</scope>
    <source>
        <strain evidence="2 3">CLA-KB-P133</strain>
    </source>
</reference>
<evidence type="ECO:0000313" key="3">
    <source>
        <dbReference type="Proteomes" id="UP001286174"/>
    </source>
</evidence>
<organism evidence="2 3">
    <name type="scientific">Grylomicrobium aquisgranensis</name>
    <dbReference type="NCBI Taxonomy" id="2926318"/>
    <lineage>
        <taxon>Bacteria</taxon>
        <taxon>Bacillati</taxon>
        <taxon>Bacillota</taxon>
        <taxon>Erysipelotrichia</taxon>
        <taxon>Erysipelotrichales</taxon>
        <taxon>Erysipelotrichaceae</taxon>
        <taxon>Grylomicrobium</taxon>
    </lineage>
</organism>
<dbReference type="AlphaFoldDB" id="A0AB35U289"/>
<dbReference type="EMBL" id="JALBUR010000016">
    <property type="protein sequence ID" value="MDX8419873.1"/>
    <property type="molecule type" value="Genomic_DNA"/>
</dbReference>
<evidence type="ECO:0000256" key="1">
    <source>
        <dbReference type="SAM" id="Phobius"/>
    </source>
</evidence>
<dbReference type="RefSeq" id="WP_370596144.1">
    <property type="nucleotide sequence ID" value="NZ_JALBUR010000016.1"/>
</dbReference>
<evidence type="ECO:0000313" key="2">
    <source>
        <dbReference type="EMBL" id="MDX8419873.1"/>
    </source>
</evidence>
<name>A0AB35U289_9FIRM</name>
<feature type="transmembrane region" description="Helical" evidence="1">
    <location>
        <begin position="106"/>
        <end position="127"/>
    </location>
</feature>
<feature type="transmembrane region" description="Helical" evidence="1">
    <location>
        <begin position="200"/>
        <end position="223"/>
    </location>
</feature>
<keyword evidence="1" id="KW-0472">Membrane</keyword>
<gene>
    <name evidence="2" type="ORF">MOZ60_07170</name>
</gene>
<protein>
    <submittedName>
        <fullName evidence="2">TIGR01906 family membrane protein</fullName>
    </submittedName>
</protein>
<keyword evidence="1" id="KW-0812">Transmembrane</keyword>
<accession>A0AB35U289</accession>